<evidence type="ECO:0000256" key="1">
    <source>
        <dbReference type="SAM" id="Phobius"/>
    </source>
</evidence>
<sequence>MVGSFSKTLLFMMMISAGLSQTVTASEEVAQASIGNASDVYFQAFCAAMATLLVVFVLWAIIFRPKFKSSAE</sequence>
<evidence type="ECO:0000313" key="4">
    <source>
        <dbReference type="Proteomes" id="UP000664218"/>
    </source>
</evidence>
<keyword evidence="1" id="KW-1133">Transmembrane helix</keyword>
<evidence type="ECO:0008006" key="5">
    <source>
        <dbReference type="Google" id="ProtNLM"/>
    </source>
</evidence>
<keyword evidence="2" id="KW-0732">Signal</keyword>
<feature type="chain" id="PRO_5036821425" description="MFS transporter" evidence="2">
    <location>
        <begin position="26"/>
        <end position="72"/>
    </location>
</feature>
<proteinExistence type="predicted"/>
<feature type="signal peptide" evidence="2">
    <location>
        <begin position="1"/>
        <end position="25"/>
    </location>
</feature>
<evidence type="ECO:0000313" key="3">
    <source>
        <dbReference type="EMBL" id="MBO1264415.1"/>
    </source>
</evidence>
<keyword evidence="1" id="KW-0472">Membrane</keyword>
<keyword evidence="4" id="KW-1185">Reference proteome</keyword>
<dbReference type="EMBL" id="JAFNJU010000003">
    <property type="protein sequence ID" value="MBO1264415.1"/>
    <property type="molecule type" value="Genomic_DNA"/>
</dbReference>
<organism evidence="3 4">
    <name type="scientific">Proteiniclasticum aestuarii</name>
    <dbReference type="NCBI Taxonomy" id="2817862"/>
    <lineage>
        <taxon>Bacteria</taxon>
        <taxon>Bacillati</taxon>
        <taxon>Bacillota</taxon>
        <taxon>Clostridia</taxon>
        <taxon>Eubacteriales</taxon>
        <taxon>Clostridiaceae</taxon>
        <taxon>Proteiniclasticum</taxon>
    </lineage>
</organism>
<evidence type="ECO:0000256" key="2">
    <source>
        <dbReference type="SAM" id="SignalP"/>
    </source>
</evidence>
<accession>A0A939H9X5</accession>
<reference evidence="3" key="1">
    <citation type="submission" date="2021-03" db="EMBL/GenBank/DDBJ databases">
        <title>Proteiniclasticum marinus sp. nov., isolated from tidal flat sediment.</title>
        <authorList>
            <person name="Namirimu T."/>
            <person name="Yang J.-A."/>
            <person name="Yang S.-H."/>
            <person name="Kim Y.-J."/>
            <person name="Kwon K.K."/>
        </authorList>
    </citation>
    <scope>NUCLEOTIDE SEQUENCE</scope>
    <source>
        <strain evidence="3">SCR006</strain>
    </source>
</reference>
<feature type="transmembrane region" description="Helical" evidence="1">
    <location>
        <begin position="41"/>
        <end position="63"/>
    </location>
</feature>
<dbReference type="Proteomes" id="UP000664218">
    <property type="component" value="Unassembled WGS sequence"/>
</dbReference>
<comment type="caution">
    <text evidence="3">The sequence shown here is derived from an EMBL/GenBank/DDBJ whole genome shotgun (WGS) entry which is preliminary data.</text>
</comment>
<keyword evidence="1" id="KW-0812">Transmembrane</keyword>
<dbReference type="RefSeq" id="WP_207598928.1">
    <property type="nucleotide sequence ID" value="NZ_JAFNJU010000003.1"/>
</dbReference>
<name>A0A939H9X5_9CLOT</name>
<protein>
    <recommendedName>
        <fullName evidence="5">MFS transporter</fullName>
    </recommendedName>
</protein>
<dbReference type="AlphaFoldDB" id="A0A939H9X5"/>
<gene>
    <name evidence="3" type="ORF">J3A84_05090</name>
</gene>